<dbReference type="PROSITE" id="PS00436">
    <property type="entry name" value="PEROXIDASE_2"/>
    <property type="match status" value="1"/>
</dbReference>
<feature type="disulfide bond" evidence="15">
    <location>
        <begin position="13"/>
        <end position="18"/>
    </location>
</feature>
<feature type="binding site" evidence="13">
    <location>
        <position position="12"/>
    </location>
    <ligand>
        <name>Ca(2+)</name>
        <dbReference type="ChEBI" id="CHEBI:29108"/>
        <label>1</label>
    </ligand>
</feature>
<keyword evidence="6 13" id="KW-0106">Calcium</keyword>
<evidence type="ECO:0000256" key="9">
    <source>
        <dbReference type="ARBA" id="ARBA00023157"/>
    </source>
</evidence>
<dbReference type="InterPro" id="IPR000823">
    <property type="entry name" value="Peroxidase_pln"/>
</dbReference>
<evidence type="ECO:0000313" key="19">
    <source>
        <dbReference type="Proteomes" id="UP000653305"/>
    </source>
</evidence>
<evidence type="ECO:0000256" key="7">
    <source>
        <dbReference type="ARBA" id="ARBA00023002"/>
    </source>
</evidence>
<comment type="similarity">
    <text evidence="16">Belongs to the peroxidase family.</text>
</comment>
<keyword evidence="19" id="KW-1185">Reference proteome</keyword>
<evidence type="ECO:0000256" key="11">
    <source>
        <dbReference type="PIRSR" id="PIRSR600823-1"/>
    </source>
</evidence>
<sequence>MGASLLRLHFHDCFVTGCDASVLLDDRANFTGEKTAFPNNNSLRGFNLIDEIKFQVERSCPGVVSCADILAVAARDGVVALHGPSWSVSLGRRDSTTANLTAANSQLPGPSSSLNGLINSFSSKGFTASELVALSGTYKKKFGAHTIGKARCRTFRTRLYNDANINASYATHLRERCPRTGPTGDNNLSPLDSSPTTFNNGYFTDLKASGDCSTLISNFSTTDPQTLKSELTAPTLLCFSTILLTLWLRCLRCLP</sequence>
<dbReference type="GO" id="GO:0140825">
    <property type="term" value="F:lactoperoxidase activity"/>
    <property type="evidence" value="ECO:0007669"/>
    <property type="project" value="UniProtKB-EC"/>
</dbReference>
<dbReference type="InterPro" id="IPR002016">
    <property type="entry name" value="Haem_peroxidase"/>
</dbReference>
<keyword evidence="10" id="KW-0325">Glycoprotein</keyword>
<protein>
    <recommendedName>
        <fullName evidence="2">peroxidase</fullName>
        <ecNumber evidence="2">1.11.1.7</ecNumber>
    </recommendedName>
</protein>
<dbReference type="CDD" id="cd00693">
    <property type="entry name" value="secretory_peroxidase"/>
    <property type="match status" value="1"/>
</dbReference>
<feature type="binding site" evidence="13">
    <location>
        <position position="33"/>
    </location>
    <ligand>
        <name>Ca(2+)</name>
        <dbReference type="ChEBI" id="CHEBI:29108"/>
        <label>1</label>
    </ligand>
</feature>
<name>A0A830B867_9LAMI</name>
<comment type="caution">
    <text evidence="18">The sequence shown here is derived from an EMBL/GenBank/DDBJ whole genome shotgun (WGS) entry which is preliminary data.</text>
</comment>
<feature type="active site" description="Proton acceptor" evidence="11">
    <location>
        <position position="11"/>
    </location>
</feature>
<dbReference type="InterPro" id="IPR033905">
    <property type="entry name" value="Secretory_peroxidase"/>
</dbReference>
<dbReference type="EMBL" id="BMAC01000059">
    <property type="protein sequence ID" value="GFP83226.1"/>
    <property type="molecule type" value="Genomic_DNA"/>
</dbReference>
<dbReference type="GO" id="GO:0020037">
    <property type="term" value="F:heme binding"/>
    <property type="evidence" value="ECO:0007669"/>
    <property type="project" value="InterPro"/>
</dbReference>
<evidence type="ECO:0000256" key="3">
    <source>
        <dbReference type="ARBA" id="ARBA00022559"/>
    </source>
</evidence>
<dbReference type="Pfam" id="PF00141">
    <property type="entry name" value="peroxidase"/>
    <property type="match status" value="1"/>
</dbReference>
<feature type="site" description="Transition state stabilizer" evidence="14">
    <location>
        <position position="7"/>
    </location>
</feature>
<evidence type="ECO:0000256" key="15">
    <source>
        <dbReference type="PIRSR" id="PIRSR600823-5"/>
    </source>
</evidence>
<reference evidence="18" key="1">
    <citation type="submission" date="2020-07" db="EMBL/GenBank/DDBJ databases">
        <title>Ethylene signaling mediates host invasion by parasitic plants.</title>
        <authorList>
            <person name="Yoshida S."/>
        </authorList>
    </citation>
    <scope>NUCLEOTIDE SEQUENCE</scope>
    <source>
        <strain evidence="18">Okayama</strain>
    </source>
</reference>
<evidence type="ECO:0000256" key="2">
    <source>
        <dbReference type="ARBA" id="ARBA00012313"/>
    </source>
</evidence>
<dbReference type="InterPro" id="IPR019794">
    <property type="entry name" value="Peroxidases_AS"/>
</dbReference>
<feature type="binding site" evidence="13">
    <location>
        <position position="146"/>
    </location>
    <ligand>
        <name>Ca(2+)</name>
        <dbReference type="ChEBI" id="CHEBI:29108"/>
        <label>2</label>
    </ligand>
</feature>
<proteinExistence type="inferred from homology"/>
<dbReference type="AlphaFoldDB" id="A0A830B867"/>
<comment type="cofactor">
    <cofactor evidence="13">
        <name>Ca(2+)</name>
        <dbReference type="ChEBI" id="CHEBI:29108"/>
    </cofactor>
    <text evidence="13">Binds 2 calcium ions per subunit.</text>
</comment>
<evidence type="ECO:0000256" key="14">
    <source>
        <dbReference type="PIRSR" id="PIRSR600823-4"/>
    </source>
</evidence>
<dbReference type="PRINTS" id="PR00458">
    <property type="entry name" value="PEROXIDASE"/>
</dbReference>
<feature type="binding site" description="axial binding residue" evidence="13">
    <location>
        <position position="145"/>
    </location>
    <ligand>
        <name>heme b</name>
        <dbReference type="ChEBI" id="CHEBI:60344"/>
    </ligand>
    <ligandPart>
        <name>Fe</name>
        <dbReference type="ChEBI" id="CHEBI:18248"/>
    </ligandPart>
</feature>
<dbReference type="PANTHER" id="PTHR31388">
    <property type="entry name" value="PEROXIDASE 72-RELATED"/>
    <property type="match status" value="1"/>
</dbReference>
<dbReference type="GO" id="GO:0046872">
    <property type="term" value="F:metal ion binding"/>
    <property type="evidence" value="ECO:0007669"/>
    <property type="project" value="UniProtKB-KW"/>
</dbReference>
<evidence type="ECO:0000256" key="5">
    <source>
        <dbReference type="ARBA" id="ARBA00022723"/>
    </source>
</evidence>
<dbReference type="Proteomes" id="UP000653305">
    <property type="component" value="Unassembled WGS sequence"/>
</dbReference>
<evidence type="ECO:0000256" key="4">
    <source>
        <dbReference type="ARBA" id="ARBA00022617"/>
    </source>
</evidence>
<organism evidence="18 19">
    <name type="scientific">Phtheirospermum japonicum</name>
    <dbReference type="NCBI Taxonomy" id="374723"/>
    <lineage>
        <taxon>Eukaryota</taxon>
        <taxon>Viridiplantae</taxon>
        <taxon>Streptophyta</taxon>
        <taxon>Embryophyta</taxon>
        <taxon>Tracheophyta</taxon>
        <taxon>Spermatophyta</taxon>
        <taxon>Magnoliopsida</taxon>
        <taxon>eudicotyledons</taxon>
        <taxon>Gunneridae</taxon>
        <taxon>Pentapetalae</taxon>
        <taxon>asterids</taxon>
        <taxon>lamiids</taxon>
        <taxon>Lamiales</taxon>
        <taxon>Orobanchaceae</taxon>
        <taxon>Orobanchaceae incertae sedis</taxon>
        <taxon>Phtheirospermum</taxon>
    </lineage>
</organism>
<feature type="binding site" evidence="13">
    <location>
        <position position="192"/>
    </location>
    <ligand>
        <name>Ca(2+)</name>
        <dbReference type="ChEBI" id="CHEBI:29108"/>
        <label>2</label>
    </ligand>
</feature>
<feature type="binding site" evidence="13">
    <location>
        <position position="21"/>
    </location>
    <ligand>
        <name>Ca(2+)</name>
        <dbReference type="ChEBI" id="CHEBI:29108"/>
        <label>1</label>
    </ligand>
</feature>
<dbReference type="GO" id="GO:0006979">
    <property type="term" value="P:response to oxidative stress"/>
    <property type="evidence" value="ECO:0007669"/>
    <property type="project" value="InterPro"/>
</dbReference>
<evidence type="ECO:0000256" key="16">
    <source>
        <dbReference type="RuleBase" id="RU004241"/>
    </source>
</evidence>
<accession>A0A830B867</accession>
<dbReference type="OrthoDB" id="2113341at2759"/>
<keyword evidence="4" id="KW-0349">Heme</keyword>
<dbReference type="Gene3D" id="1.10.520.10">
    <property type="match status" value="1"/>
</dbReference>
<evidence type="ECO:0000256" key="13">
    <source>
        <dbReference type="PIRSR" id="PIRSR600823-3"/>
    </source>
</evidence>
<evidence type="ECO:0000256" key="12">
    <source>
        <dbReference type="PIRSR" id="PIRSR600823-2"/>
    </source>
</evidence>
<evidence type="ECO:0000256" key="10">
    <source>
        <dbReference type="ARBA" id="ARBA00023180"/>
    </source>
</evidence>
<keyword evidence="8 13" id="KW-0408">Iron</keyword>
<feature type="binding site" evidence="12">
    <location>
        <position position="108"/>
    </location>
    <ligand>
        <name>substrate</name>
    </ligand>
</feature>
<comment type="catalytic activity">
    <reaction evidence="1">
        <text>2 a phenolic donor + H2O2 = 2 a phenolic radical donor + 2 H2O</text>
        <dbReference type="Rhea" id="RHEA:56136"/>
        <dbReference type="ChEBI" id="CHEBI:15377"/>
        <dbReference type="ChEBI" id="CHEBI:16240"/>
        <dbReference type="ChEBI" id="CHEBI:139520"/>
        <dbReference type="ChEBI" id="CHEBI:139521"/>
        <dbReference type="EC" id="1.11.1.7"/>
    </reaction>
</comment>
<feature type="disulfide bond" evidence="15">
    <location>
        <begin position="152"/>
        <end position="177"/>
    </location>
</feature>
<dbReference type="PANTHER" id="PTHR31388:SF247">
    <property type="entry name" value="PEROXIDASE"/>
    <property type="match status" value="1"/>
</dbReference>
<dbReference type="SUPFAM" id="SSF48113">
    <property type="entry name" value="Heme-dependent peroxidases"/>
    <property type="match status" value="1"/>
</dbReference>
<dbReference type="PROSITE" id="PS50873">
    <property type="entry name" value="PEROXIDASE_4"/>
    <property type="match status" value="1"/>
</dbReference>
<keyword evidence="5 13" id="KW-0479">Metal-binding</keyword>
<evidence type="ECO:0000256" key="6">
    <source>
        <dbReference type="ARBA" id="ARBA00022837"/>
    </source>
</evidence>
<keyword evidence="3 18" id="KW-0575">Peroxidase</keyword>
<feature type="binding site" evidence="13">
    <location>
        <position position="19"/>
    </location>
    <ligand>
        <name>Ca(2+)</name>
        <dbReference type="ChEBI" id="CHEBI:29108"/>
        <label>1</label>
    </ligand>
</feature>
<dbReference type="GO" id="GO:0042744">
    <property type="term" value="P:hydrogen peroxide catabolic process"/>
    <property type="evidence" value="ECO:0007669"/>
    <property type="project" value="InterPro"/>
</dbReference>
<dbReference type="EC" id="1.11.1.7" evidence="2"/>
<dbReference type="InterPro" id="IPR010255">
    <property type="entry name" value="Haem_peroxidase_sf"/>
</dbReference>
<feature type="binding site" evidence="13">
    <location>
        <position position="15"/>
    </location>
    <ligand>
        <name>Ca(2+)</name>
        <dbReference type="ChEBI" id="CHEBI:29108"/>
        <label>1</label>
    </ligand>
</feature>
<keyword evidence="7" id="KW-0560">Oxidoreductase</keyword>
<dbReference type="Gene3D" id="1.10.420.10">
    <property type="entry name" value="Peroxidase, domain 2"/>
    <property type="match status" value="1"/>
</dbReference>
<comment type="cofactor">
    <cofactor evidence="13">
        <name>heme b</name>
        <dbReference type="ChEBI" id="CHEBI:60344"/>
    </cofactor>
    <text evidence="13">Binds 1 heme b (iron(II)-protoporphyrin IX) group per subunit.</text>
</comment>
<evidence type="ECO:0000259" key="17">
    <source>
        <dbReference type="PROSITE" id="PS50873"/>
    </source>
</evidence>
<keyword evidence="9 15" id="KW-1015">Disulfide bond</keyword>
<evidence type="ECO:0000313" key="18">
    <source>
        <dbReference type="EMBL" id="GFP83226.1"/>
    </source>
</evidence>
<gene>
    <name evidence="18" type="ORF">PHJA_000466000</name>
</gene>
<feature type="binding site" evidence="13">
    <location>
        <position position="17"/>
    </location>
    <ligand>
        <name>Ca(2+)</name>
        <dbReference type="ChEBI" id="CHEBI:29108"/>
        <label>1</label>
    </ligand>
</feature>
<evidence type="ECO:0000256" key="1">
    <source>
        <dbReference type="ARBA" id="ARBA00000189"/>
    </source>
</evidence>
<evidence type="ECO:0000256" key="8">
    <source>
        <dbReference type="ARBA" id="ARBA00023004"/>
    </source>
</evidence>
<feature type="domain" description="Plant heme peroxidase family profile" evidence="17">
    <location>
        <begin position="1"/>
        <end position="206"/>
    </location>
</feature>
<dbReference type="PRINTS" id="PR00461">
    <property type="entry name" value="PLPEROXIDASE"/>
</dbReference>